<dbReference type="EMBL" id="BMUU01000003">
    <property type="protein sequence ID" value="GGY28227.1"/>
    <property type="molecule type" value="Genomic_DNA"/>
</dbReference>
<protein>
    <submittedName>
        <fullName evidence="1">Uncharacterized protein</fullName>
    </submittedName>
</protein>
<proteinExistence type="predicted"/>
<comment type="caution">
    <text evidence="1">The sequence shown here is derived from an EMBL/GenBank/DDBJ whole genome shotgun (WGS) entry which is preliminary data.</text>
</comment>
<dbReference type="RefSeq" id="WP_423690600.1">
    <property type="nucleotide sequence ID" value="NZ_JBMVEZ010000009.1"/>
</dbReference>
<accession>A0ABQ3A000</accession>
<gene>
    <name evidence="1" type="ORF">GCM10010326_22310</name>
</gene>
<keyword evidence="2" id="KW-1185">Reference proteome</keyword>
<evidence type="ECO:0000313" key="2">
    <source>
        <dbReference type="Proteomes" id="UP000600946"/>
    </source>
</evidence>
<organism evidence="1 2">
    <name type="scientific">Streptomyces xanthochromogenes</name>
    <dbReference type="NCBI Taxonomy" id="67384"/>
    <lineage>
        <taxon>Bacteria</taxon>
        <taxon>Bacillati</taxon>
        <taxon>Actinomycetota</taxon>
        <taxon>Actinomycetes</taxon>
        <taxon>Kitasatosporales</taxon>
        <taxon>Streptomycetaceae</taxon>
        <taxon>Streptomyces</taxon>
    </lineage>
</organism>
<reference evidence="2" key="1">
    <citation type="journal article" date="2019" name="Int. J. Syst. Evol. Microbiol.">
        <title>The Global Catalogue of Microorganisms (GCM) 10K type strain sequencing project: providing services to taxonomists for standard genome sequencing and annotation.</title>
        <authorList>
            <consortium name="The Broad Institute Genomics Platform"/>
            <consortium name="The Broad Institute Genome Sequencing Center for Infectious Disease"/>
            <person name="Wu L."/>
            <person name="Ma J."/>
        </authorList>
    </citation>
    <scope>NUCLEOTIDE SEQUENCE [LARGE SCALE GENOMIC DNA]</scope>
    <source>
        <strain evidence="2">JCM 4594</strain>
    </source>
</reference>
<sequence>MRASTVNDLRAPLETLRFLADEFPDLPAADVHVSRLFPDRVELSFHDDLGAFEAWRAALAIGPDAVRFGTQGADDSTMNLRAEGPYGACTLSLVAYAPAPSALLATGVAA</sequence>
<evidence type="ECO:0000313" key="1">
    <source>
        <dbReference type="EMBL" id="GGY28227.1"/>
    </source>
</evidence>
<dbReference type="Proteomes" id="UP000600946">
    <property type="component" value="Unassembled WGS sequence"/>
</dbReference>
<name>A0ABQ3A000_9ACTN</name>